<evidence type="ECO:0000259" key="4">
    <source>
        <dbReference type="Pfam" id="PF12835"/>
    </source>
</evidence>
<dbReference type="GO" id="GO:0006310">
    <property type="term" value="P:DNA recombination"/>
    <property type="evidence" value="ECO:0007669"/>
    <property type="project" value="UniProtKB-KW"/>
</dbReference>
<dbReference type="InterPro" id="IPR011010">
    <property type="entry name" value="DNA_brk_join_enz"/>
</dbReference>
<dbReference type="SUPFAM" id="SSF56349">
    <property type="entry name" value="DNA breaking-rejoining enzymes"/>
    <property type="match status" value="1"/>
</dbReference>
<keyword evidence="1" id="KW-0238">DNA-binding</keyword>
<dbReference type="GO" id="GO:0015074">
    <property type="term" value="P:DNA integration"/>
    <property type="evidence" value="ECO:0007669"/>
    <property type="project" value="InterPro"/>
</dbReference>
<dbReference type="Gene3D" id="1.10.443.10">
    <property type="entry name" value="Intergrase catalytic core"/>
    <property type="match status" value="1"/>
</dbReference>
<feature type="domain" description="Integrase catalytic" evidence="4">
    <location>
        <begin position="135"/>
        <end position="256"/>
    </location>
</feature>
<evidence type="ECO:0000259" key="3">
    <source>
        <dbReference type="Pfam" id="PF12834"/>
    </source>
</evidence>
<sequence>MAGWKSSLASVLKQHNGIKASDGTVASHETQQKRSTVLYQAFTDLREMGYKLGDVRQLKGRHVEALAKHWLSKELSSSTLQNRLSTLRTFSSWIGKEGMVERTERYFPNHEAARTSINIQDKGWEANGVSVTQKIDDLRALDERVALQVELQHRFGLRVKEAVMLRPHLADKGGYLAVSIGTKGGRDRTVPIDTPERRELIDRAKTFADRRTASTADPGKSLKQALGHYSRIVAKAGLTKAQLGVTSHGLRHAFANERYAHYSGSRSPVEGGNLRSQNWELDRFARLA</sequence>
<dbReference type="AlphaFoldDB" id="A0AB35L1K1"/>
<dbReference type="InterPro" id="IPR013762">
    <property type="entry name" value="Integrase-like_cat_sf"/>
</dbReference>
<accession>A0AB35L1K1</accession>
<keyword evidence="2" id="KW-0233">DNA recombination</keyword>
<dbReference type="InterPro" id="IPR024456">
    <property type="entry name" value="Integrase_catalytic_putative"/>
</dbReference>
<gene>
    <name evidence="5" type="ORF">N7671_14650</name>
</gene>
<organism evidence="5 6">
    <name type="scientific">Ectopseudomonas oleovorans</name>
    <name type="common">Pseudomonas oleovorans</name>
    <dbReference type="NCBI Taxonomy" id="301"/>
    <lineage>
        <taxon>Bacteria</taxon>
        <taxon>Pseudomonadati</taxon>
        <taxon>Pseudomonadota</taxon>
        <taxon>Gammaproteobacteria</taxon>
        <taxon>Pseudomonadales</taxon>
        <taxon>Pseudomonadaceae</taxon>
        <taxon>Ectopseudomonas</taxon>
    </lineage>
</organism>
<evidence type="ECO:0000313" key="5">
    <source>
        <dbReference type="EMBL" id="MDH0568442.1"/>
    </source>
</evidence>
<evidence type="ECO:0000256" key="2">
    <source>
        <dbReference type="ARBA" id="ARBA00023172"/>
    </source>
</evidence>
<reference evidence="5" key="1">
    <citation type="submission" date="2022-09" db="EMBL/GenBank/DDBJ databases">
        <title>Intensive care unit water sources are persistently colonized with multi-drug resistant bacteria and are the site of extensive horizontal gene transfer of antibiotic resistance genes.</title>
        <authorList>
            <person name="Diorio-Toth L."/>
        </authorList>
    </citation>
    <scope>NUCLEOTIDE SEQUENCE</scope>
    <source>
        <strain evidence="5">GD04000</strain>
    </source>
</reference>
<feature type="non-terminal residue" evidence="5">
    <location>
        <position position="288"/>
    </location>
</feature>
<dbReference type="Pfam" id="PF12835">
    <property type="entry name" value="Integrase_1"/>
    <property type="match status" value="1"/>
</dbReference>
<dbReference type="Proteomes" id="UP001159292">
    <property type="component" value="Unassembled WGS sequence"/>
</dbReference>
<dbReference type="RefSeq" id="WP_280087357.1">
    <property type="nucleotide sequence ID" value="NZ_JAOEET010000039.1"/>
</dbReference>
<protein>
    <submittedName>
        <fullName evidence="5">Integrase domain-containing protein</fullName>
    </submittedName>
</protein>
<evidence type="ECO:0000256" key="1">
    <source>
        <dbReference type="ARBA" id="ARBA00023125"/>
    </source>
</evidence>
<feature type="domain" description="Putative integrase N-terminal" evidence="3">
    <location>
        <begin position="26"/>
        <end position="99"/>
    </location>
</feature>
<comment type="caution">
    <text evidence="5">The sequence shown here is derived from an EMBL/GenBank/DDBJ whole genome shotgun (WGS) entry which is preliminary data.</text>
</comment>
<dbReference type="Gene3D" id="1.10.150.130">
    <property type="match status" value="1"/>
</dbReference>
<dbReference type="Pfam" id="PF12834">
    <property type="entry name" value="Phage_int_SAM_2"/>
    <property type="match status" value="1"/>
</dbReference>
<dbReference type="EMBL" id="JAOEET010000039">
    <property type="protein sequence ID" value="MDH0568442.1"/>
    <property type="molecule type" value="Genomic_DNA"/>
</dbReference>
<dbReference type="InterPro" id="IPR024457">
    <property type="entry name" value="Putative_integrase_N"/>
</dbReference>
<name>A0AB35L1K1_ECTOL</name>
<dbReference type="InterPro" id="IPR010998">
    <property type="entry name" value="Integrase_recombinase_N"/>
</dbReference>
<evidence type="ECO:0000313" key="6">
    <source>
        <dbReference type="Proteomes" id="UP001159292"/>
    </source>
</evidence>
<dbReference type="GO" id="GO:0003677">
    <property type="term" value="F:DNA binding"/>
    <property type="evidence" value="ECO:0007669"/>
    <property type="project" value="UniProtKB-KW"/>
</dbReference>
<proteinExistence type="predicted"/>